<evidence type="ECO:0000256" key="6">
    <source>
        <dbReference type="ARBA" id="ARBA00022781"/>
    </source>
</evidence>
<keyword evidence="14" id="KW-0804">Transcription</keyword>
<feature type="compositionally biased region" description="Low complexity" evidence="19">
    <location>
        <begin position="348"/>
        <end position="363"/>
    </location>
</feature>
<dbReference type="PANTHER" id="PTHR31779:SF5">
    <property type="entry name" value="ZN(II)2CYS6 TRANSCRIPTION FACTOR (EUROFUNG)"/>
    <property type="match status" value="1"/>
</dbReference>
<dbReference type="InterPro" id="IPR052478">
    <property type="entry name" value="Metabolite_Synth_Reg"/>
</dbReference>
<dbReference type="GO" id="GO:0005743">
    <property type="term" value="C:mitochondrial inner membrane"/>
    <property type="evidence" value="ECO:0007669"/>
    <property type="project" value="UniProtKB-SubCell"/>
</dbReference>
<dbReference type="PRINTS" id="PR00126">
    <property type="entry name" value="ATPASEGAMMA"/>
</dbReference>
<evidence type="ECO:0000256" key="17">
    <source>
        <dbReference type="ARBA" id="ARBA00023310"/>
    </source>
</evidence>
<keyword evidence="17" id="KW-0066">ATP synthesis</keyword>
<keyword evidence="9" id="KW-0805">Transcription regulation</keyword>
<evidence type="ECO:0000256" key="16">
    <source>
        <dbReference type="ARBA" id="ARBA00023242"/>
    </source>
</evidence>
<feature type="region of interest" description="Disordered" evidence="19">
    <location>
        <begin position="70"/>
        <end position="91"/>
    </location>
</feature>
<dbReference type="InterPro" id="IPR036864">
    <property type="entry name" value="Zn2-C6_fun-type_DNA-bd_sf"/>
</dbReference>
<dbReference type="CDD" id="cd12151">
    <property type="entry name" value="F1-ATPase_gamma"/>
    <property type="match status" value="1"/>
</dbReference>
<dbReference type="Gene3D" id="1.10.287.80">
    <property type="entry name" value="ATP synthase, gamma subunit, helix hairpin domain"/>
    <property type="match status" value="1"/>
</dbReference>
<dbReference type="Proteomes" id="UP001168146">
    <property type="component" value="Unassembled WGS sequence"/>
</dbReference>
<feature type="region of interest" description="Disordered" evidence="19">
    <location>
        <begin position="320"/>
        <end position="372"/>
    </location>
</feature>
<dbReference type="SMART" id="SM00066">
    <property type="entry name" value="GAL4"/>
    <property type="match status" value="1"/>
</dbReference>
<dbReference type="AlphaFoldDB" id="A0AAN6FMX9"/>
<dbReference type="FunFam" id="3.40.1380.10:FF:000003">
    <property type="entry name" value="ATP synthase subunit gamma"/>
    <property type="match status" value="1"/>
</dbReference>
<dbReference type="SMART" id="SM00906">
    <property type="entry name" value="Fungal_trans"/>
    <property type="match status" value="1"/>
</dbReference>
<keyword evidence="10" id="KW-0406">Ion transport</keyword>
<evidence type="ECO:0000256" key="8">
    <source>
        <dbReference type="ARBA" id="ARBA00022833"/>
    </source>
</evidence>
<feature type="compositionally biased region" description="Basic and acidic residues" evidence="19">
    <location>
        <begin position="491"/>
        <end position="500"/>
    </location>
</feature>
<comment type="similarity">
    <text evidence="2">Belongs to the ATPase gamma chain family.</text>
</comment>
<evidence type="ECO:0000256" key="9">
    <source>
        <dbReference type="ARBA" id="ARBA00023015"/>
    </source>
</evidence>
<organism evidence="21 22">
    <name type="scientific">Friedmanniomyces endolithicus</name>
    <dbReference type="NCBI Taxonomy" id="329885"/>
    <lineage>
        <taxon>Eukaryota</taxon>
        <taxon>Fungi</taxon>
        <taxon>Dikarya</taxon>
        <taxon>Ascomycota</taxon>
        <taxon>Pezizomycotina</taxon>
        <taxon>Dothideomycetes</taxon>
        <taxon>Dothideomycetidae</taxon>
        <taxon>Mycosphaerellales</taxon>
        <taxon>Teratosphaeriaceae</taxon>
        <taxon>Friedmanniomyces</taxon>
    </lineage>
</organism>
<comment type="subcellular location">
    <subcellularLocation>
        <location evidence="1">Mitochondrion inner membrane</location>
        <topology evidence="1">Peripheral membrane protein</topology>
    </subcellularLocation>
</comment>
<dbReference type="InterPro" id="IPR000131">
    <property type="entry name" value="ATP_synth_F1_gsu"/>
</dbReference>
<keyword evidence="8" id="KW-0862">Zinc</keyword>
<dbReference type="GO" id="GO:0008270">
    <property type="term" value="F:zinc ion binding"/>
    <property type="evidence" value="ECO:0007669"/>
    <property type="project" value="InterPro"/>
</dbReference>
<protein>
    <recommendedName>
        <fullName evidence="3">ATP synthase subunit gamma, mitochondrial</fullName>
    </recommendedName>
    <alternativeName>
        <fullName evidence="18">F-ATPase gamma subunit</fullName>
    </alternativeName>
</protein>
<evidence type="ECO:0000256" key="12">
    <source>
        <dbReference type="ARBA" id="ARBA00023128"/>
    </source>
</evidence>
<dbReference type="GO" id="GO:0009410">
    <property type="term" value="P:response to xenobiotic stimulus"/>
    <property type="evidence" value="ECO:0007669"/>
    <property type="project" value="TreeGrafter"/>
</dbReference>
<evidence type="ECO:0000256" key="14">
    <source>
        <dbReference type="ARBA" id="ARBA00023163"/>
    </source>
</evidence>
<evidence type="ECO:0000256" key="18">
    <source>
        <dbReference type="ARBA" id="ARBA00031066"/>
    </source>
</evidence>
<dbReference type="EMBL" id="JASUXU010000032">
    <property type="protein sequence ID" value="KAK0319045.1"/>
    <property type="molecule type" value="Genomic_DNA"/>
</dbReference>
<keyword evidence="4" id="KW-0813">Transport</keyword>
<dbReference type="PANTHER" id="PTHR31779">
    <property type="entry name" value="2-NITROPROPANE DIOXYGENASE FAMILY, PUTATIVE (AFU_ORTHOLOGUE AFUA_2G17430)-RELATED"/>
    <property type="match status" value="1"/>
</dbReference>
<dbReference type="PROSITE" id="PS00153">
    <property type="entry name" value="ATPASE_GAMMA"/>
    <property type="match status" value="1"/>
</dbReference>
<evidence type="ECO:0000256" key="1">
    <source>
        <dbReference type="ARBA" id="ARBA00004637"/>
    </source>
</evidence>
<keyword evidence="12" id="KW-0496">Mitochondrion</keyword>
<keyword evidence="13" id="KW-0472">Membrane</keyword>
<dbReference type="GO" id="GO:0006351">
    <property type="term" value="P:DNA-templated transcription"/>
    <property type="evidence" value="ECO:0007669"/>
    <property type="project" value="InterPro"/>
</dbReference>
<evidence type="ECO:0000256" key="11">
    <source>
        <dbReference type="ARBA" id="ARBA00023125"/>
    </source>
</evidence>
<feature type="region of interest" description="Disordered" evidence="19">
    <location>
        <begin position="464"/>
        <end position="500"/>
    </location>
</feature>
<dbReference type="GO" id="GO:0003677">
    <property type="term" value="F:DNA binding"/>
    <property type="evidence" value="ECO:0007669"/>
    <property type="project" value="UniProtKB-KW"/>
</dbReference>
<dbReference type="PROSITE" id="PS00463">
    <property type="entry name" value="ZN2_CY6_FUNGAL_1"/>
    <property type="match status" value="1"/>
</dbReference>
<evidence type="ECO:0000256" key="5">
    <source>
        <dbReference type="ARBA" id="ARBA00022723"/>
    </source>
</evidence>
<dbReference type="Pfam" id="PF00172">
    <property type="entry name" value="Zn_clus"/>
    <property type="match status" value="1"/>
</dbReference>
<name>A0AAN6FMX9_9PEZI</name>
<dbReference type="GO" id="GO:0046933">
    <property type="term" value="F:proton-transporting ATP synthase activity, rotational mechanism"/>
    <property type="evidence" value="ECO:0007669"/>
    <property type="project" value="InterPro"/>
</dbReference>
<reference evidence="21" key="1">
    <citation type="submission" date="2021-12" db="EMBL/GenBank/DDBJ databases">
        <title>Black yeast isolated from Biological Soil Crust.</title>
        <authorList>
            <person name="Kurbessoian T."/>
        </authorList>
    </citation>
    <scope>NUCLEOTIDE SEQUENCE</scope>
    <source>
        <strain evidence="21">CCFEE 5208</strain>
    </source>
</reference>
<evidence type="ECO:0000256" key="10">
    <source>
        <dbReference type="ARBA" id="ARBA00023065"/>
    </source>
</evidence>
<keyword evidence="15" id="KW-0139">CF(1)</keyword>
<comment type="caution">
    <text evidence="21">The sequence shown here is derived from an EMBL/GenBank/DDBJ whole genome shotgun (WGS) entry which is preliminary data.</text>
</comment>
<evidence type="ECO:0000256" key="19">
    <source>
        <dbReference type="SAM" id="MobiDB-lite"/>
    </source>
</evidence>
<dbReference type="Gene3D" id="3.40.1380.10">
    <property type="match status" value="1"/>
</dbReference>
<keyword evidence="5" id="KW-0479">Metal-binding</keyword>
<dbReference type="Pfam" id="PF04082">
    <property type="entry name" value="Fungal_trans"/>
    <property type="match status" value="1"/>
</dbReference>
<evidence type="ECO:0000313" key="21">
    <source>
        <dbReference type="EMBL" id="KAK0319045.1"/>
    </source>
</evidence>
<dbReference type="CDD" id="cd12148">
    <property type="entry name" value="fungal_TF_MHR"/>
    <property type="match status" value="1"/>
</dbReference>
<accession>A0AAN6FMX9</accession>
<evidence type="ECO:0000256" key="3">
    <source>
        <dbReference type="ARBA" id="ARBA00020843"/>
    </source>
</evidence>
<dbReference type="InterPro" id="IPR007219">
    <property type="entry name" value="XnlR_reg_dom"/>
</dbReference>
<dbReference type="GO" id="GO:0000981">
    <property type="term" value="F:DNA-binding transcription factor activity, RNA polymerase II-specific"/>
    <property type="evidence" value="ECO:0007669"/>
    <property type="project" value="InterPro"/>
</dbReference>
<evidence type="ECO:0000256" key="7">
    <source>
        <dbReference type="ARBA" id="ARBA00022792"/>
    </source>
</evidence>
<dbReference type="CDD" id="cd00067">
    <property type="entry name" value="GAL4"/>
    <property type="match status" value="1"/>
</dbReference>
<dbReference type="GO" id="GO:0045259">
    <property type="term" value="C:proton-transporting ATP synthase complex"/>
    <property type="evidence" value="ECO:0007669"/>
    <property type="project" value="UniProtKB-KW"/>
</dbReference>
<dbReference type="Pfam" id="PF00231">
    <property type="entry name" value="ATP-synt"/>
    <property type="match status" value="1"/>
</dbReference>
<keyword evidence="11" id="KW-0238">DNA-binding</keyword>
<sequence length="1015" mass="110909">MLSRAARPAFQAGAAATLRPAAVTIPALQTANYATLREIEGRLKSIRNIEKITKTMKIVASTKLTRAQRAMTESRSYGSTSNTVFEEAETKPVESENKKTLLVVCSSDKGLCGGIHSGLTRGTRRLMDKTPGDYNLVVIGEKSKAQLSRSNPKDIVLSFAGIGKDVPTFSDAQAIADQISLLPTDYSSIKIMYNKFLNAQSYEATIVEAYSEEAIAASPNSAAFEVDEEVLANLREYALANALFWALAEGHACEQSARRNAMDNASKNAGDMITRFQILFNRTRQAVITNELVDIITGASASEEAKMDSHHQLDITSNASPLQQTSHPSPQQTAGSDAANIGTPSQAPSKPIITTTSNSSSNSKRQRAKQACEPCRLRKRRCDGNAPCDMCSQFEYKCYFEKHPRKRSKLVLGVEGTNGGAGAHGDVNGGQVGGGVGAGGGGIVSPPPLVAPVMGEGAGGLARNGNPVAAFDSGASGSTVLRPPPPPPPEPAKEDSTGLEDATKLRSLEANSGLAFARYLGLRLDPSSGPKLFTFGWNLGISTWSAPVTAPITEFVSWDQMFALAQLYFENVHPLYGFLDRKWTMEQLRLRWARPEACRVPDHMLAGIAALGILWATEGGDGEGEGRGFLKRDLLPRLVDMAKRALEGTSIMQPPCLTDVQSWNLRSLFLRLTDHPHATWMATCTAMHLVESTGIHREQTSATLPDHPHDLEIRRRTFWIARMLNTWFSFEHGRTRVALRGITCRLPTASPREDDYTTDYINLYSVSCCLDPDRTNQVEQWEDFIRQLEGLEARHDGIVLSKANLALCGYRRMRLAVPTLSSEILGRIISIGLKGLEAAQRMAEQRKPWWHVANVPFQVICVFLAMDVRESLAHLATAMRTLEDVVERFKTVAMKEALKTARFLVRLSKKRKDEDSGVLGQCLRKVCEPCLDCDPQPENLQPGPVSSLAAQLHVHQGNGVPGGVIVPPGDAIAAQVTPPGTTSSDDWNLDILNDSNFDWNYFLESMPLVHMETNM</sequence>
<proteinExistence type="inferred from homology"/>
<evidence type="ECO:0000256" key="2">
    <source>
        <dbReference type="ARBA" id="ARBA00007681"/>
    </source>
</evidence>
<feature type="domain" description="Zn(2)-C6 fungal-type" evidence="20">
    <location>
        <begin position="371"/>
        <end position="400"/>
    </location>
</feature>
<dbReference type="InterPro" id="IPR035968">
    <property type="entry name" value="ATP_synth_F1_ATPase_gsu"/>
</dbReference>
<dbReference type="PROSITE" id="PS50048">
    <property type="entry name" value="ZN2_CY6_FUNGAL_2"/>
    <property type="match status" value="1"/>
</dbReference>
<dbReference type="SUPFAM" id="SSF52943">
    <property type="entry name" value="ATP synthase (F1-ATPase), gamma subunit"/>
    <property type="match status" value="1"/>
</dbReference>
<evidence type="ECO:0000256" key="13">
    <source>
        <dbReference type="ARBA" id="ARBA00023136"/>
    </source>
</evidence>
<feature type="compositionally biased region" description="Polar residues" evidence="19">
    <location>
        <begin position="71"/>
        <end position="84"/>
    </location>
</feature>
<keyword evidence="16" id="KW-0539">Nucleus</keyword>
<evidence type="ECO:0000313" key="22">
    <source>
        <dbReference type="Proteomes" id="UP001168146"/>
    </source>
</evidence>
<dbReference type="Gene3D" id="4.10.240.10">
    <property type="entry name" value="Zn(2)-C6 fungal-type DNA-binding domain"/>
    <property type="match status" value="1"/>
</dbReference>
<evidence type="ECO:0000256" key="4">
    <source>
        <dbReference type="ARBA" id="ARBA00022448"/>
    </source>
</evidence>
<dbReference type="InterPro" id="IPR023632">
    <property type="entry name" value="ATP_synth_F1_gsu_CS"/>
</dbReference>
<evidence type="ECO:0000259" key="20">
    <source>
        <dbReference type="PROSITE" id="PS50048"/>
    </source>
</evidence>
<gene>
    <name evidence="21" type="ORF">LTR82_009808</name>
</gene>
<evidence type="ECO:0000256" key="15">
    <source>
        <dbReference type="ARBA" id="ARBA00023196"/>
    </source>
</evidence>
<dbReference type="NCBIfam" id="TIGR01146">
    <property type="entry name" value="ATPsyn_F1gamma"/>
    <property type="match status" value="1"/>
</dbReference>
<keyword evidence="7" id="KW-0999">Mitochondrion inner membrane</keyword>
<dbReference type="SUPFAM" id="SSF57701">
    <property type="entry name" value="Zn2/Cys6 DNA-binding domain"/>
    <property type="match status" value="1"/>
</dbReference>
<dbReference type="InterPro" id="IPR001138">
    <property type="entry name" value="Zn2Cys6_DnaBD"/>
</dbReference>
<feature type="compositionally biased region" description="Polar residues" evidence="19">
    <location>
        <begin position="320"/>
        <end position="335"/>
    </location>
</feature>
<keyword evidence="6" id="KW-0375">Hydrogen ion transport</keyword>